<feature type="repeat" description="ANK" evidence="3">
    <location>
        <begin position="211"/>
        <end position="232"/>
    </location>
</feature>
<dbReference type="EMBL" id="PYWC01000055">
    <property type="protein sequence ID" value="PWW74906.1"/>
    <property type="molecule type" value="Genomic_DNA"/>
</dbReference>
<feature type="repeat" description="ANK" evidence="3">
    <location>
        <begin position="177"/>
        <end position="201"/>
    </location>
</feature>
<keyword evidence="2 3" id="KW-0040">ANK repeat</keyword>
<reference evidence="4 5" key="1">
    <citation type="submission" date="2018-03" db="EMBL/GenBank/DDBJ databases">
        <title>Genomes of Pezizomycetes fungi and the evolution of truffles.</title>
        <authorList>
            <person name="Murat C."/>
            <person name="Payen T."/>
            <person name="Noel B."/>
            <person name="Kuo A."/>
            <person name="Martin F.M."/>
        </authorList>
    </citation>
    <scope>NUCLEOTIDE SEQUENCE [LARGE SCALE GENOMIC DNA]</scope>
    <source>
        <strain evidence="4">091103-1</strain>
    </source>
</reference>
<evidence type="ECO:0000256" key="1">
    <source>
        <dbReference type="ARBA" id="ARBA00022737"/>
    </source>
</evidence>
<keyword evidence="5" id="KW-1185">Reference proteome</keyword>
<keyword evidence="1" id="KW-0677">Repeat</keyword>
<organism evidence="4 5">
    <name type="scientific">Tuber magnatum</name>
    <name type="common">white Piedmont truffle</name>
    <dbReference type="NCBI Taxonomy" id="42249"/>
    <lineage>
        <taxon>Eukaryota</taxon>
        <taxon>Fungi</taxon>
        <taxon>Dikarya</taxon>
        <taxon>Ascomycota</taxon>
        <taxon>Pezizomycotina</taxon>
        <taxon>Pezizomycetes</taxon>
        <taxon>Pezizales</taxon>
        <taxon>Tuberaceae</taxon>
        <taxon>Tuber</taxon>
    </lineage>
</organism>
<dbReference type="InterPro" id="IPR036770">
    <property type="entry name" value="Ankyrin_rpt-contain_sf"/>
</dbReference>
<proteinExistence type="predicted"/>
<dbReference type="STRING" id="42249.A0A317SN92"/>
<accession>A0A317SN92</accession>
<dbReference type="SUPFAM" id="SSF48403">
    <property type="entry name" value="Ankyrin repeat"/>
    <property type="match status" value="1"/>
</dbReference>
<evidence type="ECO:0000313" key="5">
    <source>
        <dbReference type="Proteomes" id="UP000246991"/>
    </source>
</evidence>
<dbReference type="PANTHER" id="PTHR24173:SF74">
    <property type="entry name" value="ANKYRIN REPEAT DOMAIN-CONTAINING PROTEIN 16"/>
    <property type="match status" value="1"/>
</dbReference>
<dbReference type="InterPro" id="IPR002110">
    <property type="entry name" value="Ankyrin_rpt"/>
</dbReference>
<dbReference type="Proteomes" id="UP000246991">
    <property type="component" value="Unassembled WGS sequence"/>
</dbReference>
<sequence length="344" mass="37206">MYGRRALYSAAQREDVITVGSLLVRGILTFICDQPGKEVHFLHTAVKTESRNTIRTLLTCGLPSFVRAKYGKTPLATAAEAGNVGAVEALIGSAQVDVNAKDVWDRTPLWLAAWNGYAGVVGFLLGRTDVEANSQQSNTDFNGHETPLAIACRCGHASVVQELLADERVDVNSRDDAGFTPIHLSITNSRSDILRLLLSHSFVDPLVPHVSGRTPLHTAAELGNLDAFRQLLGHPNITDPNIPAADNWTPLGLAAWNGREGIVRALVNDGRVNVNGIAGASQTAVFLAAKRMWLRVVKELLEVKGVDVYKRGEEGGVSFAEFVEAGNDSRMKELLAMKLESEGY</sequence>
<dbReference type="PANTHER" id="PTHR24173">
    <property type="entry name" value="ANKYRIN REPEAT CONTAINING"/>
    <property type="match status" value="1"/>
</dbReference>
<dbReference type="PROSITE" id="PS50297">
    <property type="entry name" value="ANK_REP_REGION"/>
    <property type="match status" value="2"/>
</dbReference>
<evidence type="ECO:0000256" key="2">
    <source>
        <dbReference type="ARBA" id="ARBA00023043"/>
    </source>
</evidence>
<dbReference type="OrthoDB" id="539213at2759"/>
<dbReference type="SMART" id="SM00248">
    <property type="entry name" value="ANK"/>
    <property type="match status" value="8"/>
</dbReference>
<dbReference type="Pfam" id="PF12796">
    <property type="entry name" value="Ank_2"/>
    <property type="match status" value="2"/>
</dbReference>
<dbReference type="Pfam" id="PF00023">
    <property type="entry name" value="Ank"/>
    <property type="match status" value="1"/>
</dbReference>
<gene>
    <name evidence="4" type="ORF">C7212DRAFT_325033</name>
</gene>
<name>A0A317SN92_9PEZI</name>
<dbReference type="Gene3D" id="1.25.40.20">
    <property type="entry name" value="Ankyrin repeat-containing domain"/>
    <property type="match status" value="2"/>
</dbReference>
<evidence type="ECO:0000313" key="4">
    <source>
        <dbReference type="EMBL" id="PWW74906.1"/>
    </source>
</evidence>
<protein>
    <submittedName>
        <fullName evidence="4">Ankyrin</fullName>
    </submittedName>
</protein>
<dbReference type="AlphaFoldDB" id="A0A317SN92"/>
<comment type="caution">
    <text evidence="4">The sequence shown here is derived from an EMBL/GenBank/DDBJ whole genome shotgun (WGS) entry which is preliminary data.</text>
</comment>
<dbReference type="PROSITE" id="PS50088">
    <property type="entry name" value="ANK_REPEAT"/>
    <property type="match status" value="3"/>
</dbReference>
<evidence type="ECO:0000256" key="3">
    <source>
        <dbReference type="PROSITE-ProRule" id="PRU00023"/>
    </source>
</evidence>
<feature type="repeat" description="ANK" evidence="3">
    <location>
        <begin position="143"/>
        <end position="176"/>
    </location>
</feature>